<keyword evidence="4 8" id="KW-0999">Mitochondrion inner membrane</keyword>
<feature type="binding site" evidence="9">
    <location>
        <position position="171"/>
    </location>
    <ligand>
        <name>Cu cation</name>
        <dbReference type="ChEBI" id="CHEBI:23378"/>
    </ligand>
</feature>
<dbReference type="CDD" id="cd02968">
    <property type="entry name" value="SCO"/>
    <property type="match status" value="1"/>
</dbReference>
<dbReference type="PIRSF" id="PIRSF037736">
    <property type="entry name" value="SCO1"/>
    <property type="match status" value="1"/>
</dbReference>
<dbReference type="VEuPathDB" id="TriTrypDB:LdBPK_041140.1"/>
<gene>
    <name evidence="12" type="ORF">LDHU3_04.1390</name>
</gene>
<dbReference type="GO" id="GO:0005743">
    <property type="term" value="C:mitochondrial inner membrane"/>
    <property type="evidence" value="ECO:0007669"/>
    <property type="project" value="UniProtKB-SubCell"/>
</dbReference>
<evidence type="ECO:0000256" key="6">
    <source>
        <dbReference type="ARBA" id="ARBA00023128"/>
    </source>
</evidence>
<dbReference type="AlphaFoldDB" id="A0A6J8F5R0"/>
<dbReference type="PANTHER" id="PTHR12151">
    <property type="entry name" value="ELECTRON TRANSPORT PROTIN SCO1/SENC FAMILY MEMBER"/>
    <property type="match status" value="1"/>
</dbReference>
<dbReference type="Pfam" id="PF02630">
    <property type="entry name" value="SCO1-SenC"/>
    <property type="match status" value="1"/>
</dbReference>
<name>A0A6J8F5R0_LEIDO</name>
<protein>
    <submittedName>
        <fullName evidence="12">Cytochrome_c_oxidase_assembly_factor_putative/Gen eDB:LmjF.04.1130</fullName>
    </submittedName>
</protein>
<evidence type="ECO:0000256" key="3">
    <source>
        <dbReference type="ARBA" id="ARBA00022723"/>
    </source>
</evidence>
<evidence type="ECO:0000313" key="12">
    <source>
        <dbReference type="EMBL" id="CAC5427246.1"/>
    </source>
</evidence>
<dbReference type="VEuPathDB" id="TriTrypDB:LDHU3_04.1390"/>
<dbReference type="VEuPathDB" id="TriTrypDB:LdCL_040017000"/>
<evidence type="ECO:0000256" key="7">
    <source>
        <dbReference type="ARBA" id="ARBA00023136"/>
    </source>
</evidence>
<sequence>MHRSLLRCAVRGESMMESYRSDALLRLRCHFGAMRRGSPMGSAATEAAALVNITITPLTCSRRAFRQQGAANPNNPDATEAAELEKDWQALKTYGMIGGFALLCIATLWYGSRQAKKRYFGAEGSARVSVETRGRPALGGPFVLVNTKGEPVSQAEFLGSWAFFYFGFTHCPEICPVELNRMSHVVDAVRAARPQERIAPLFVSCDPRRDSLEAIDEYLSVFHPDFIGLVGTPKQVNDACRSYRIYYSIPTEEDAEQEDYLIDHSIAIFLFDPQGRFVDFFGNRYDEREITEKVLHYMSEYAKDPTWTNW</sequence>
<dbReference type="GO" id="GO:0005507">
    <property type="term" value="F:copper ion binding"/>
    <property type="evidence" value="ECO:0007669"/>
    <property type="project" value="InterPro"/>
</dbReference>
<evidence type="ECO:0000256" key="11">
    <source>
        <dbReference type="SAM" id="Phobius"/>
    </source>
</evidence>
<feature type="binding site" evidence="9">
    <location>
        <position position="264"/>
    </location>
    <ligand>
        <name>Cu cation</name>
        <dbReference type="ChEBI" id="CHEBI:23378"/>
    </ligand>
</feature>
<dbReference type="GO" id="GO:0006878">
    <property type="term" value="P:intracellular copper ion homeostasis"/>
    <property type="evidence" value="ECO:0007669"/>
    <property type="project" value="UniProtKB-UniRule"/>
</dbReference>
<dbReference type="InterPro" id="IPR036249">
    <property type="entry name" value="Thioredoxin-like_sf"/>
</dbReference>
<dbReference type="Gene3D" id="3.40.30.10">
    <property type="entry name" value="Glutaredoxin"/>
    <property type="match status" value="1"/>
</dbReference>
<keyword evidence="11" id="KW-0812">Transmembrane</keyword>
<dbReference type="SMR" id="A0A6J8F5R0"/>
<evidence type="ECO:0000256" key="8">
    <source>
        <dbReference type="PIRNR" id="PIRNR037736"/>
    </source>
</evidence>
<evidence type="ECO:0000256" key="4">
    <source>
        <dbReference type="ARBA" id="ARBA00022792"/>
    </source>
</evidence>
<proteinExistence type="inferred from homology"/>
<evidence type="ECO:0000256" key="9">
    <source>
        <dbReference type="PIRSR" id="PIRSR037736-1"/>
    </source>
</evidence>
<dbReference type="Proteomes" id="UP000601710">
    <property type="component" value="Chromosome 4"/>
</dbReference>
<keyword evidence="11" id="KW-1133">Transmembrane helix</keyword>
<evidence type="ECO:0000256" key="10">
    <source>
        <dbReference type="PIRSR" id="PIRSR603782-2"/>
    </source>
</evidence>
<dbReference type="InterPro" id="IPR003782">
    <property type="entry name" value="SCO1/SenC"/>
</dbReference>
<dbReference type="SUPFAM" id="SSF52833">
    <property type="entry name" value="Thioredoxin-like"/>
    <property type="match status" value="1"/>
</dbReference>
<organism evidence="12 13">
    <name type="scientific">Leishmania donovani</name>
    <dbReference type="NCBI Taxonomy" id="5661"/>
    <lineage>
        <taxon>Eukaryota</taxon>
        <taxon>Discoba</taxon>
        <taxon>Euglenozoa</taxon>
        <taxon>Kinetoplastea</taxon>
        <taxon>Metakinetoplastina</taxon>
        <taxon>Trypanosomatida</taxon>
        <taxon>Trypanosomatidae</taxon>
        <taxon>Leishmaniinae</taxon>
        <taxon>Leishmania</taxon>
    </lineage>
</organism>
<comment type="subcellular location">
    <subcellularLocation>
        <location evidence="1 8">Mitochondrion inner membrane</location>
    </subcellularLocation>
</comment>
<feature type="disulfide bond" description="Redox-active" evidence="10">
    <location>
        <begin position="171"/>
        <end position="175"/>
    </location>
</feature>
<dbReference type="GO" id="GO:0016531">
    <property type="term" value="F:copper chaperone activity"/>
    <property type="evidence" value="ECO:0007669"/>
    <property type="project" value="InterPro"/>
</dbReference>
<evidence type="ECO:0000313" key="13">
    <source>
        <dbReference type="Proteomes" id="UP000601710"/>
    </source>
</evidence>
<reference evidence="12" key="1">
    <citation type="submission" date="2020-06" db="EMBL/GenBank/DDBJ databases">
        <authorList>
            <person name="Camacho E."/>
            <person name="Gonzalez-de la Fuente S."/>
            <person name="Rastrojo A."/>
            <person name="Peiro-Pastor R."/>
            <person name="Solana JC."/>
            <person name="Tabera L."/>
            <person name="Gamarro F."/>
            <person name="Carrasco-Ramiro F."/>
            <person name="Requena JM."/>
            <person name="Aguado B."/>
        </authorList>
    </citation>
    <scope>NUCLEOTIDE SEQUENCE</scope>
</reference>
<evidence type="ECO:0000256" key="2">
    <source>
        <dbReference type="ARBA" id="ARBA00010996"/>
    </source>
</evidence>
<feature type="binding site" evidence="9">
    <location>
        <position position="175"/>
    </location>
    <ligand>
        <name>Cu cation</name>
        <dbReference type="ChEBI" id="CHEBI:23378"/>
    </ligand>
</feature>
<dbReference type="EMBL" id="LR812624">
    <property type="protein sequence ID" value="CAC5427246.1"/>
    <property type="molecule type" value="Genomic_DNA"/>
</dbReference>
<evidence type="ECO:0000256" key="5">
    <source>
        <dbReference type="ARBA" id="ARBA00023008"/>
    </source>
</evidence>
<accession>A0A6J8F5R0</accession>
<feature type="transmembrane region" description="Helical" evidence="11">
    <location>
        <begin position="93"/>
        <end position="111"/>
    </location>
</feature>
<keyword evidence="5 9" id="KW-0186">Copper</keyword>
<comment type="similarity">
    <text evidence="2 8">Belongs to the SCO1/2 family.</text>
</comment>
<keyword evidence="6 8" id="KW-0496">Mitochondrion</keyword>
<keyword evidence="10" id="KW-1015">Disulfide bond</keyword>
<evidence type="ECO:0000256" key="1">
    <source>
        <dbReference type="ARBA" id="ARBA00004273"/>
    </source>
</evidence>
<dbReference type="PANTHER" id="PTHR12151:SF5">
    <property type="entry name" value="AT19154P"/>
    <property type="match status" value="1"/>
</dbReference>
<dbReference type="GO" id="GO:0033617">
    <property type="term" value="P:mitochondrial respiratory chain complex IV assembly"/>
    <property type="evidence" value="ECO:0007669"/>
    <property type="project" value="TreeGrafter"/>
</dbReference>
<keyword evidence="3 9" id="KW-0479">Metal-binding</keyword>
<dbReference type="FunFam" id="3.40.30.10:FF:000013">
    <property type="entry name" value="Blast:Protein SCO1 homolog, mitochondrial"/>
    <property type="match status" value="1"/>
</dbReference>
<dbReference type="InterPro" id="IPR017276">
    <property type="entry name" value="Synth_of_cyt-c-oxidase_Sco1/2"/>
</dbReference>
<keyword evidence="7 11" id="KW-0472">Membrane</keyword>